<dbReference type="PANTHER" id="PTHR33199">
    <property type="entry name" value="MACPF DOMAIN-CONTAINING PROTEIN CAD1"/>
    <property type="match status" value="1"/>
</dbReference>
<dbReference type="SMART" id="SM00457">
    <property type="entry name" value="MACPF"/>
    <property type="match status" value="1"/>
</dbReference>
<feature type="domain" description="MACPF" evidence="1">
    <location>
        <begin position="1"/>
        <end position="324"/>
    </location>
</feature>
<evidence type="ECO:0000313" key="2">
    <source>
        <dbReference type="EMBL" id="KAK6802286.1"/>
    </source>
</evidence>
<accession>A0AAN8UAD9</accession>
<dbReference type="PROSITE" id="PS51412">
    <property type="entry name" value="MACPF_2"/>
    <property type="match status" value="1"/>
</dbReference>
<dbReference type="GO" id="GO:0009626">
    <property type="term" value="P:plant-type hypersensitive response"/>
    <property type="evidence" value="ECO:0007669"/>
    <property type="project" value="TreeGrafter"/>
</dbReference>
<dbReference type="InterPro" id="IPR044663">
    <property type="entry name" value="CAD1/NSL1-like"/>
</dbReference>
<organism evidence="2 3">
    <name type="scientific">Solanum bulbocastanum</name>
    <name type="common">Wild potato</name>
    <dbReference type="NCBI Taxonomy" id="147425"/>
    <lineage>
        <taxon>Eukaryota</taxon>
        <taxon>Viridiplantae</taxon>
        <taxon>Streptophyta</taxon>
        <taxon>Embryophyta</taxon>
        <taxon>Tracheophyta</taxon>
        <taxon>Spermatophyta</taxon>
        <taxon>Magnoliopsida</taxon>
        <taxon>eudicotyledons</taxon>
        <taxon>Gunneridae</taxon>
        <taxon>Pentapetalae</taxon>
        <taxon>asterids</taxon>
        <taxon>lamiids</taxon>
        <taxon>Solanales</taxon>
        <taxon>Solanaceae</taxon>
        <taxon>Solanoideae</taxon>
        <taxon>Solaneae</taxon>
        <taxon>Solanum</taxon>
    </lineage>
</organism>
<keyword evidence="3" id="KW-1185">Reference proteome</keyword>
<reference evidence="2 3" key="1">
    <citation type="submission" date="2024-02" db="EMBL/GenBank/DDBJ databases">
        <title>de novo genome assembly of Solanum bulbocastanum strain 11H21.</title>
        <authorList>
            <person name="Hosaka A.J."/>
        </authorList>
    </citation>
    <scope>NUCLEOTIDE SEQUENCE [LARGE SCALE GENOMIC DNA]</scope>
    <source>
        <tissue evidence="2">Young leaves</tissue>
    </source>
</reference>
<gene>
    <name evidence="2" type="ORF">RDI58_000066</name>
</gene>
<protein>
    <recommendedName>
        <fullName evidence="1">MACPF domain-containing protein</fullName>
    </recommendedName>
</protein>
<proteinExistence type="predicted"/>
<evidence type="ECO:0000313" key="3">
    <source>
        <dbReference type="Proteomes" id="UP001371456"/>
    </source>
</evidence>
<dbReference type="Proteomes" id="UP001371456">
    <property type="component" value="Unassembled WGS sequence"/>
</dbReference>
<comment type="caution">
    <text evidence="2">The sequence shown here is derived from an EMBL/GenBank/DDBJ whole genome shotgun (WGS) entry which is preliminary data.</text>
</comment>
<dbReference type="Pfam" id="PF01823">
    <property type="entry name" value="MACPF"/>
    <property type="match status" value="1"/>
</dbReference>
<name>A0AAN8UAD9_SOLBU</name>
<dbReference type="PANTHER" id="PTHR33199:SF4">
    <property type="entry name" value="OS02G0736300 PROTEIN"/>
    <property type="match status" value="1"/>
</dbReference>
<evidence type="ECO:0000259" key="1">
    <source>
        <dbReference type="PROSITE" id="PS51412"/>
    </source>
</evidence>
<dbReference type="GO" id="GO:2000031">
    <property type="term" value="P:regulation of salicylic acid mediated signaling pathway"/>
    <property type="evidence" value="ECO:0007669"/>
    <property type="project" value="InterPro"/>
</dbReference>
<dbReference type="InterPro" id="IPR020864">
    <property type="entry name" value="MACPF"/>
</dbReference>
<dbReference type="AlphaFoldDB" id="A0AAN8UAD9"/>
<sequence length="535" mass="59823">MSNNNIVEKAIKSLGKGFDLTCDFRLKYCKGDERLVLLNENLKKELMVPGFGAYENVPIDIKCDKGDRVRFQSDILDFNQMSEYINRRSSVPGKIPSGMFNSMFGFESGSWANDAANTKYLGLDGYFIILFDVHIDRYSLVLDNQVINDVPSTWDPAALARFIEKYGTHIIVGLSIGGQDVVLVRQDKLSNMEPSQLKNHLDELGDQLFTGICNYCPQQFKSREQKHKTIEAFNIFDPQPNILSSFPSATTKNGVTVICSKRGGDLTSNTHSEWLLTVPSMPDAISFSFIPITSLLKDKPPIADLQYFLDFQVHKIWAPIHNDLPLGPTTNRLAIHLQHLINTPVLLQDKIDDPLAWRGSEDHRYFEAIQWKKFSHVCTAPVKYDPNWTPIDSGFSFIVTGAQLHVKKHDTKSVLHLRLLYSKVSNSCIVQSQWMQCASESCTKSSSGFLSAISGASSVPGFLSEKPVVVDSGVYPTGPPVPVHTQKLLKFVDTTQLCRGPLDSPGHWLVTGAKLDLERGKICLRVKFSLLHLSS</sequence>
<dbReference type="EMBL" id="JBANQN010000001">
    <property type="protein sequence ID" value="KAK6802286.1"/>
    <property type="molecule type" value="Genomic_DNA"/>
</dbReference>
<dbReference type="GO" id="GO:0005886">
    <property type="term" value="C:plasma membrane"/>
    <property type="evidence" value="ECO:0007669"/>
    <property type="project" value="TreeGrafter"/>
</dbReference>